<protein>
    <submittedName>
        <fullName evidence="2">Heparin lyase I family protein</fullName>
    </submittedName>
</protein>
<evidence type="ECO:0000313" key="2">
    <source>
        <dbReference type="EMBL" id="MDC8016060.1"/>
    </source>
</evidence>
<evidence type="ECO:0000256" key="1">
    <source>
        <dbReference type="SAM" id="SignalP"/>
    </source>
</evidence>
<keyword evidence="1" id="KW-0732">Signal</keyword>
<dbReference type="InterPro" id="IPR025975">
    <property type="entry name" value="Polysacc_lyase"/>
</dbReference>
<organism evidence="2 3">
    <name type="scientific">Tahibacter soli</name>
    <dbReference type="NCBI Taxonomy" id="2983605"/>
    <lineage>
        <taxon>Bacteria</taxon>
        <taxon>Pseudomonadati</taxon>
        <taxon>Pseudomonadota</taxon>
        <taxon>Gammaproteobacteria</taxon>
        <taxon>Lysobacterales</taxon>
        <taxon>Rhodanobacteraceae</taxon>
        <taxon>Tahibacter</taxon>
    </lineage>
</organism>
<sequence>MYVPKSPFVAALLVGACGACFAAVQTPLVVDYETGTANSGISGVIVTHATAPDAAYVVADARSGNYAIAHKVTLDDPAYVSNGSPRSESSTNRVWSSAGIYYDNTEAVYTFSLSLRDWQPSTSGDEDILWQFKHNQGRHDIAIGLQRNALMLHWNGNANRLALVQNVLAPGNSLSNRWIDFRFRILWRSDDTGWFVMDMRLPGETDYGHTVTRTGISTFDPTPGTGTFGYLKWGVYRNDGSTANGDPATRIVYHDDIAATQIDTLFVDGFEAAATR</sequence>
<dbReference type="GO" id="GO:0016829">
    <property type="term" value="F:lyase activity"/>
    <property type="evidence" value="ECO:0007669"/>
    <property type="project" value="UniProtKB-KW"/>
</dbReference>
<dbReference type="Proteomes" id="UP001139971">
    <property type="component" value="Unassembled WGS sequence"/>
</dbReference>
<dbReference type="EMBL" id="JAOVZO020000023">
    <property type="protein sequence ID" value="MDC8016060.1"/>
    <property type="molecule type" value="Genomic_DNA"/>
</dbReference>
<dbReference type="RefSeq" id="WP_272842190.1">
    <property type="nucleotide sequence ID" value="NZ_JAOVZO020000023.1"/>
</dbReference>
<accession>A0A9X3YR56</accession>
<comment type="caution">
    <text evidence="2">The sequence shown here is derived from an EMBL/GenBank/DDBJ whole genome shotgun (WGS) entry which is preliminary data.</text>
</comment>
<keyword evidence="2" id="KW-0456">Lyase</keyword>
<name>A0A9X3YR56_9GAMM</name>
<dbReference type="Gene3D" id="2.60.120.200">
    <property type="match status" value="1"/>
</dbReference>
<dbReference type="AlphaFoldDB" id="A0A9X3YR56"/>
<feature type="chain" id="PRO_5040947515" evidence="1">
    <location>
        <begin position="23"/>
        <end position="276"/>
    </location>
</feature>
<proteinExistence type="predicted"/>
<reference evidence="2" key="1">
    <citation type="submission" date="2023-02" db="EMBL/GenBank/DDBJ databases">
        <title>Tahibacter soli sp. nov. isolated from soil.</title>
        <authorList>
            <person name="Baek J.H."/>
            <person name="Lee J.K."/>
            <person name="Choi D.G."/>
            <person name="Jeon C.O."/>
        </authorList>
    </citation>
    <scope>NUCLEOTIDE SEQUENCE</scope>
    <source>
        <strain evidence="2">BL</strain>
    </source>
</reference>
<evidence type="ECO:0000313" key="3">
    <source>
        <dbReference type="Proteomes" id="UP001139971"/>
    </source>
</evidence>
<dbReference type="PROSITE" id="PS51257">
    <property type="entry name" value="PROKAR_LIPOPROTEIN"/>
    <property type="match status" value="1"/>
</dbReference>
<gene>
    <name evidence="2" type="ORF">OD750_026340</name>
</gene>
<feature type="signal peptide" evidence="1">
    <location>
        <begin position="1"/>
        <end position="22"/>
    </location>
</feature>
<dbReference type="Pfam" id="PF14099">
    <property type="entry name" value="Polysacc_lyase"/>
    <property type="match status" value="1"/>
</dbReference>
<keyword evidence="3" id="KW-1185">Reference proteome</keyword>